<accession>A0A7X9E7N4</accession>
<sequence>MNKIKQKLRRITSKYHMVIHILIGLLASLIVRYLFLDYNYLKILFFSIIGSILPDVDHLLYIFWYKKKEDYAKDARAFLKKHHIKAYINFVKENHKKLTDVYSHNLFTVFLSTAFCHSYFSEEKVLGVTLCLSIIFHLLFDVAEDFLLLGKLNSNWMLKFGRDNPNKYKSAE</sequence>
<proteinExistence type="predicted"/>
<organism evidence="2 3">
    <name type="scientific">candidate division WWE3 bacterium</name>
    <dbReference type="NCBI Taxonomy" id="2053526"/>
    <lineage>
        <taxon>Bacteria</taxon>
        <taxon>Katanobacteria</taxon>
    </lineage>
</organism>
<dbReference type="Proteomes" id="UP000590542">
    <property type="component" value="Unassembled WGS sequence"/>
</dbReference>
<protein>
    <submittedName>
        <fullName evidence="2">Uncharacterized protein</fullName>
    </submittedName>
</protein>
<dbReference type="AlphaFoldDB" id="A0A7X9E7N4"/>
<evidence type="ECO:0000313" key="2">
    <source>
        <dbReference type="EMBL" id="NMB92012.1"/>
    </source>
</evidence>
<evidence type="ECO:0000313" key="3">
    <source>
        <dbReference type="Proteomes" id="UP000590542"/>
    </source>
</evidence>
<keyword evidence="1" id="KW-0472">Membrane</keyword>
<feature type="transmembrane region" description="Helical" evidence="1">
    <location>
        <begin position="15"/>
        <end position="35"/>
    </location>
</feature>
<keyword evidence="1" id="KW-1133">Transmembrane helix</keyword>
<keyword evidence="1" id="KW-0812">Transmembrane</keyword>
<comment type="caution">
    <text evidence="2">The sequence shown here is derived from an EMBL/GenBank/DDBJ whole genome shotgun (WGS) entry which is preliminary data.</text>
</comment>
<gene>
    <name evidence="2" type="ORF">GYA37_04230</name>
</gene>
<evidence type="ECO:0000256" key="1">
    <source>
        <dbReference type="SAM" id="Phobius"/>
    </source>
</evidence>
<feature type="transmembrane region" description="Helical" evidence="1">
    <location>
        <begin position="41"/>
        <end position="64"/>
    </location>
</feature>
<reference evidence="2 3" key="1">
    <citation type="journal article" date="2020" name="Biotechnol. Biofuels">
        <title>New insights from the biogas microbiome by comprehensive genome-resolved metagenomics of nearly 1600 species originating from multiple anaerobic digesters.</title>
        <authorList>
            <person name="Campanaro S."/>
            <person name="Treu L."/>
            <person name="Rodriguez-R L.M."/>
            <person name="Kovalovszki A."/>
            <person name="Ziels R.M."/>
            <person name="Maus I."/>
            <person name="Zhu X."/>
            <person name="Kougias P.G."/>
            <person name="Basile A."/>
            <person name="Luo G."/>
            <person name="Schluter A."/>
            <person name="Konstantinidis K.T."/>
            <person name="Angelidaki I."/>
        </authorList>
    </citation>
    <scope>NUCLEOTIDE SEQUENCE [LARGE SCALE GENOMIC DNA]</scope>
    <source>
        <strain evidence="2">AS27yjCOA_202</strain>
    </source>
</reference>
<name>A0A7X9E7N4_UNCKA</name>
<dbReference type="EMBL" id="JAAZNV010000014">
    <property type="protein sequence ID" value="NMB92012.1"/>
    <property type="molecule type" value="Genomic_DNA"/>
</dbReference>